<dbReference type="SUPFAM" id="SSF55186">
    <property type="entry name" value="ThrRS/AlaRS common domain"/>
    <property type="match status" value="1"/>
</dbReference>
<accession>X1L2S7</accession>
<dbReference type="Gene3D" id="3.30.980.10">
    <property type="entry name" value="Threonyl-trna Synthetase, Chain A, domain 2"/>
    <property type="match status" value="1"/>
</dbReference>
<comment type="cofactor">
    <cofactor evidence="1">
        <name>Zn(2+)</name>
        <dbReference type="ChEBI" id="CHEBI:29105"/>
    </cofactor>
</comment>
<keyword evidence="3" id="KW-0862">Zinc</keyword>
<gene>
    <name evidence="5" type="ORF">S06H3_13302</name>
</gene>
<dbReference type="GO" id="GO:0005524">
    <property type="term" value="F:ATP binding"/>
    <property type="evidence" value="ECO:0007669"/>
    <property type="project" value="InterPro"/>
</dbReference>
<dbReference type="SMART" id="SM00863">
    <property type="entry name" value="tRNA_SAD"/>
    <property type="match status" value="1"/>
</dbReference>
<evidence type="ECO:0000259" key="4">
    <source>
        <dbReference type="SMART" id="SM00863"/>
    </source>
</evidence>
<dbReference type="AlphaFoldDB" id="X1L2S7"/>
<dbReference type="GO" id="GO:0043039">
    <property type="term" value="P:tRNA aminoacylation"/>
    <property type="evidence" value="ECO:0007669"/>
    <property type="project" value="InterPro"/>
</dbReference>
<evidence type="ECO:0000256" key="3">
    <source>
        <dbReference type="ARBA" id="ARBA00022833"/>
    </source>
</evidence>
<evidence type="ECO:0000256" key="2">
    <source>
        <dbReference type="ARBA" id="ARBA00022723"/>
    </source>
</evidence>
<dbReference type="InterPro" id="IPR012947">
    <property type="entry name" value="tRNA_SAD"/>
</dbReference>
<dbReference type="InterPro" id="IPR051335">
    <property type="entry name" value="Alanyl-tRNA_Editing_Enzymes"/>
</dbReference>
<dbReference type="PANTHER" id="PTHR43462">
    <property type="entry name" value="ALANYL-TRNA EDITING PROTEIN"/>
    <property type="match status" value="1"/>
</dbReference>
<dbReference type="InterPro" id="IPR018163">
    <property type="entry name" value="Thr/Ala-tRNA-synth_IIc_edit"/>
</dbReference>
<dbReference type="GO" id="GO:0046872">
    <property type="term" value="F:metal ion binding"/>
    <property type="evidence" value="ECO:0007669"/>
    <property type="project" value="UniProtKB-KW"/>
</dbReference>
<dbReference type="Pfam" id="PF07973">
    <property type="entry name" value="tRNA_SAD"/>
    <property type="match status" value="1"/>
</dbReference>
<proteinExistence type="predicted"/>
<protein>
    <recommendedName>
        <fullName evidence="4">Threonyl/alanyl tRNA synthetase SAD domain-containing protein</fullName>
    </recommendedName>
</protein>
<evidence type="ECO:0000256" key="1">
    <source>
        <dbReference type="ARBA" id="ARBA00001947"/>
    </source>
</evidence>
<dbReference type="GO" id="GO:0002161">
    <property type="term" value="F:aminoacyl-tRNA deacylase activity"/>
    <property type="evidence" value="ECO:0007669"/>
    <property type="project" value="UniProtKB-ARBA"/>
</dbReference>
<organism evidence="5">
    <name type="scientific">marine sediment metagenome</name>
    <dbReference type="NCBI Taxonomy" id="412755"/>
    <lineage>
        <taxon>unclassified sequences</taxon>
        <taxon>metagenomes</taxon>
        <taxon>ecological metagenomes</taxon>
    </lineage>
</organism>
<feature type="domain" description="Threonyl/alanyl tRNA synthetase SAD" evidence="4">
    <location>
        <begin position="98"/>
        <end position="141"/>
    </location>
</feature>
<dbReference type="GO" id="GO:0004812">
    <property type="term" value="F:aminoacyl-tRNA ligase activity"/>
    <property type="evidence" value="ECO:0007669"/>
    <property type="project" value="InterPro"/>
</dbReference>
<dbReference type="EMBL" id="BARV01006491">
    <property type="protein sequence ID" value="GAI13642.1"/>
    <property type="molecule type" value="Genomic_DNA"/>
</dbReference>
<comment type="caution">
    <text evidence="5">The sequence shown here is derived from an EMBL/GenBank/DDBJ whole genome shotgun (WGS) entry which is preliminary data.</text>
</comment>
<dbReference type="PANTHER" id="PTHR43462:SF1">
    <property type="entry name" value="ALANYL-TRNA EDITING PROTEIN AARSD1"/>
    <property type="match status" value="1"/>
</dbReference>
<sequence length="146" mass="16505">MNDGQTSEDARVLKHVLTAVMRQMFGSPRNLEMHLGENKSKCDYAVSRALTPQDIGTIEETVNEEIEKDHRITAEMLPIEEAQAIYDLVKVPEDATAIRIVHIGDLDATPCRGEHVAHTRKIGRFRIKSYTMKGEGTVRLRFTVED</sequence>
<keyword evidence="2" id="KW-0479">Metal-binding</keyword>
<evidence type="ECO:0000313" key="5">
    <source>
        <dbReference type="EMBL" id="GAI13642.1"/>
    </source>
</evidence>
<name>X1L2S7_9ZZZZ</name>
<reference evidence="5" key="1">
    <citation type="journal article" date="2014" name="Front. Microbiol.">
        <title>High frequency of phylogenetically diverse reductive dehalogenase-homologous genes in deep subseafloor sedimentary metagenomes.</title>
        <authorList>
            <person name="Kawai M."/>
            <person name="Futagami T."/>
            <person name="Toyoda A."/>
            <person name="Takaki Y."/>
            <person name="Nishi S."/>
            <person name="Hori S."/>
            <person name="Arai W."/>
            <person name="Tsubouchi T."/>
            <person name="Morono Y."/>
            <person name="Uchiyama I."/>
            <person name="Ito T."/>
            <person name="Fujiyama A."/>
            <person name="Inagaki F."/>
            <person name="Takami H."/>
        </authorList>
    </citation>
    <scope>NUCLEOTIDE SEQUENCE</scope>
    <source>
        <strain evidence="5">Expedition CK06-06</strain>
    </source>
</reference>